<dbReference type="Proteomes" id="UP001172756">
    <property type="component" value="Unassembled WGS sequence"/>
</dbReference>
<dbReference type="AlphaFoldDB" id="A0AB35MH21"/>
<evidence type="ECO:0000313" key="2">
    <source>
        <dbReference type="EMBL" id="MDN4483058.1"/>
    </source>
</evidence>
<dbReference type="EMBL" id="JAUHQB010000003">
    <property type="protein sequence ID" value="MDN4483058.1"/>
    <property type="molecule type" value="Genomic_DNA"/>
</dbReference>
<comment type="caution">
    <text evidence="2">The sequence shown here is derived from an EMBL/GenBank/DDBJ whole genome shotgun (WGS) entry which is preliminary data.</text>
</comment>
<feature type="transmembrane region" description="Helical" evidence="1">
    <location>
        <begin position="100"/>
        <end position="125"/>
    </location>
</feature>
<feature type="transmembrane region" description="Helical" evidence="1">
    <location>
        <begin position="310"/>
        <end position="332"/>
    </location>
</feature>
<dbReference type="RefSeq" id="WP_301160023.1">
    <property type="nucleotide sequence ID" value="NZ_JAUHQB010000003.1"/>
</dbReference>
<keyword evidence="1" id="KW-1133">Transmembrane helix</keyword>
<gene>
    <name evidence="2" type="ORF">QQ002_05830</name>
</gene>
<evidence type="ECO:0008006" key="4">
    <source>
        <dbReference type="Google" id="ProtNLM"/>
    </source>
</evidence>
<evidence type="ECO:0000256" key="1">
    <source>
        <dbReference type="SAM" id="Phobius"/>
    </source>
</evidence>
<feature type="transmembrane region" description="Helical" evidence="1">
    <location>
        <begin position="492"/>
        <end position="517"/>
    </location>
</feature>
<keyword evidence="1" id="KW-0812">Transmembrane</keyword>
<feature type="transmembrane region" description="Helical" evidence="1">
    <location>
        <begin position="137"/>
        <end position="160"/>
    </location>
</feature>
<reference evidence="2 3" key="1">
    <citation type="submission" date="2023-06" db="EMBL/GenBank/DDBJ databases">
        <title>SYSU T0a273.</title>
        <authorList>
            <person name="Gao L."/>
            <person name="Fang B.-Z."/>
            <person name="Li W.-J."/>
        </authorList>
    </citation>
    <scope>NUCLEOTIDE SEQUENCE [LARGE SCALE GENOMIC DNA]</scope>
    <source>
        <strain evidence="2 3">SYSU T0a273</strain>
    </source>
</reference>
<feature type="transmembrane region" description="Helical" evidence="1">
    <location>
        <begin position="21"/>
        <end position="48"/>
    </location>
</feature>
<feature type="transmembrane region" description="Helical" evidence="1">
    <location>
        <begin position="418"/>
        <end position="438"/>
    </location>
</feature>
<feature type="transmembrane region" description="Helical" evidence="1">
    <location>
        <begin position="172"/>
        <end position="193"/>
    </location>
</feature>
<keyword evidence="1" id="KW-0472">Membrane</keyword>
<accession>A0AB35MH21</accession>
<name>A0AB35MH21_9MICO</name>
<evidence type="ECO:0000313" key="3">
    <source>
        <dbReference type="Proteomes" id="UP001172756"/>
    </source>
</evidence>
<organism evidence="2 3">
    <name type="scientific">Demequina lignilytica</name>
    <dbReference type="NCBI Taxonomy" id="3051663"/>
    <lineage>
        <taxon>Bacteria</taxon>
        <taxon>Bacillati</taxon>
        <taxon>Actinomycetota</taxon>
        <taxon>Actinomycetes</taxon>
        <taxon>Micrococcales</taxon>
        <taxon>Demequinaceae</taxon>
        <taxon>Demequina</taxon>
    </lineage>
</organism>
<feature type="transmembrane region" description="Helical" evidence="1">
    <location>
        <begin position="459"/>
        <end position="486"/>
    </location>
</feature>
<feature type="transmembrane region" description="Helical" evidence="1">
    <location>
        <begin position="387"/>
        <end position="406"/>
    </location>
</feature>
<sequence length="529" mass="54757">MVAAVLGIRFRTAAHLLRREWWRALLTGFGVLWVVMMLPSLVWIRAALATQDAQIRGDGLVAIAALAGLGWVVVPLVVASLDDTLDPARFRIVGVPARAILPGLLVAALLTLPAVFFALAFAVIGSVWADEGWAVQAMAYAGLAATLLCMIVGARVTALWGTRLLASRRAKLVTAATMLVGLAIGAVIARSLFIEGLSGLVETDLDTLLAQLALTPLGAGAAVGRSAAYGDWWGAAWRLGLQAGWALLLVGAWHANIARALVRPLSRGSGARRRQDRVLDAPPTLAAPTDAPAAAVHARLRRAWLSDPRYLASLAGVLLLPASFFILVVPVFDLDGRWAYAVPLMLAASVGWGRHNDVAFDSTGLWLDVVSGRLGSAVMRGRMSATVAWGLPVTVLVALATVAWTGRWEDAGSLLGTTVGVLGVSLGIAAVFAVATPYRTPAPGQNPFGAEVGSVGAGLAAQLVSSAVAMVVLPVVVAPFVLGLVVDPRWGWGAAVAGLAVGGAAYLGGVTLAGVLYDKRAGRLLAAVA</sequence>
<feature type="transmembrane region" description="Helical" evidence="1">
    <location>
        <begin position="243"/>
        <end position="262"/>
    </location>
</feature>
<protein>
    <recommendedName>
        <fullName evidence="4">ABC-2 type transport system permease protein</fullName>
    </recommendedName>
</protein>
<proteinExistence type="predicted"/>
<feature type="transmembrane region" description="Helical" evidence="1">
    <location>
        <begin position="60"/>
        <end position="79"/>
    </location>
</feature>
<feature type="transmembrane region" description="Helical" evidence="1">
    <location>
        <begin position="338"/>
        <end position="355"/>
    </location>
</feature>